<dbReference type="RefSeq" id="WP_146570929.1">
    <property type="nucleotide sequence ID" value="NZ_CP042306.1"/>
</dbReference>
<accession>A0A5B8LHE8</accession>
<keyword evidence="3" id="KW-1185">Reference proteome</keyword>
<name>A0A5B8LHE8_9SPHN</name>
<organism evidence="2 3">
    <name type="scientific">Sphingomonas panacisoli</name>
    <dbReference type="NCBI Taxonomy" id="1813879"/>
    <lineage>
        <taxon>Bacteria</taxon>
        <taxon>Pseudomonadati</taxon>
        <taxon>Pseudomonadota</taxon>
        <taxon>Alphaproteobacteria</taxon>
        <taxon>Sphingomonadales</taxon>
        <taxon>Sphingomonadaceae</taxon>
        <taxon>Sphingomonas</taxon>
    </lineage>
</organism>
<reference evidence="2 3" key="1">
    <citation type="submission" date="2019-07" db="EMBL/GenBank/DDBJ databases">
        <title>Full genome sequence of Sphingomonas sp. 4R-6-7(HKS19).</title>
        <authorList>
            <person name="Im W.-T."/>
        </authorList>
    </citation>
    <scope>NUCLEOTIDE SEQUENCE [LARGE SCALE GENOMIC DNA]</scope>
    <source>
        <strain evidence="2 3">HKS19</strain>
    </source>
</reference>
<evidence type="ECO:0000313" key="3">
    <source>
        <dbReference type="Proteomes" id="UP000315673"/>
    </source>
</evidence>
<evidence type="ECO:0000313" key="2">
    <source>
        <dbReference type="EMBL" id="QDZ07461.1"/>
    </source>
</evidence>
<sequence length="76" mass="8665">MDEFEYPRALYRDGGTELIWGKPVETLVVSSRGEEVEALAKGWRLHPLTDDEGEVLTVSEIESPRRGRPPKVRVEE</sequence>
<evidence type="ECO:0000256" key="1">
    <source>
        <dbReference type="SAM" id="MobiDB-lite"/>
    </source>
</evidence>
<feature type="compositionally biased region" description="Basic residues" evidence="1">
    <location>
        <begin position="66"/>
        <end position="76"/>
    </location>
</feature>
<dbReference type="EMBL" id="CP042306">
    <property type="protein sequence ID" value="QDZ07461.1"/>
    <property type="molecule type" value="Genomic_DNA"/>
</dbReference>
<dbReference type="Proteomes" id="UP000315673">
    <property type="component" value="Chromosome"/>
</dbReference>
<gene>
    <name evidence="2" type="ORF">FPZ24_08185</name>
</gene>
<protein>
    <submittedName>
        <fullName evidence="2">Uncharacterized protein</fullName>
    </submittedName>
</protein>
<dbReference type="KEGG" id="spai:FPZ24_08185"/>
<feature type="region of interest" description="Disordered" evidence="1">
    <location>
        <begin position="57"/>
        <end position="76"/>
    </location>
</feature>
<proteinExistence type="predicted"/>
<dbReference type="AlphaFoldDB" id="A0A5B8LHE8"/>